<evidence type="ECO:0000256" key="1">
    <source>
        <dbReference type="SAM" id="Coils"/>
    </source>
</evidence>
<dbReference type="RefSeq" id="WP_265992354.1">
    <property type="nucleotide sequence ID" value="NZ_CP110973.1"/>
</dbReference>
<feature type="transmembrane region" description="Helical" evidence="2">
    <location>
        <begin position="338"/>
        <end position="358"/>
    </location>
</feature>
<keyword evidence="2" id="KW-0812">Transmembrane</keyword>
<evidence type="ECO:0000313" key="5">
    <source>
        <dbReference type="Proteomes" id="UP001597116"/>
    </source>
</evidence>
<organism evidence="4 5">
    <name type="scientific">Larkinella insperata</name>
    <dbReference type="NCBI Taxonomy" id="332158"/>
    <lineage>
        <taxon>Bacteria</taxon>
        <taxon>Pseudomonadati</taxon>
        <taxon>Bacteroidota</taxon>
        <taxon>Cytophagia</taxon>
        <taxon>Cytophagales</taxon>
        <taxon>Spirosomataceae</taxon>
        <taxon>Larkinella</taxon>
    </lineage>
</organism>
<proteinExistence type="predicted"/>
<keyword evidence="1" id="KW-0175">Coiled coil</keyword>
<dbReference type="Pfam" id="PF20155">
    <property type="entry name" value="TMP_3"/>
    <property type="match status" value="1"/>
</dbReference>
<dbReference type="NCBIfam" id="TIGR02675">
    <property type="entry name" value="tape_meas_nterm"/>
    <property type="match status" value="1"/>
</dbReference>
<keyword evidence="5" id="KW-1185">Reference proteome</keyword>
<protein>
    <submittedName>
        <fullName evidence="4">Tape measure protein</fullName>
    </submittedName>
</protein>
<feature type="transmembrane region" description="Helical" evidence="2">
    <location>
        <begin position="304"/>
        <end position="326"/>
    </location>
</feature>
<evidence type="ECO:0000313" key="4">
    <source>
        <dbReference type="EMBL" id="MFD1141857.1"/>
    </source>
</evidence>
<accession>A0ABW3Q487</accession>
<gene>
    <name evidence="4" type="ORF">ACFQ4C_12090</name>
</gene>
<evidence type="ECO:0000256" key="2">
    <source>
        <dbReference type="SAM" id="Phobius"/>
    </source>
</evidence>
<feature type="transmembrane region" description="Helical" evidence="2">
    <location>
        <begin position="468"/>
        <end position="491"/>
    </location>
</feature>
<feature type="domain" description="Tape measure protein N-terminal" evidence="3">
    <location>
        <begin position="86"/>
        <end position="259"/>
    </location>
</feature>
<sequence>MAVGAINITLGATVGGFVSAMGTARAAVSQLTSDLNGKLITAFNNADRQSRFFERGIGRLGTGLQDVGSKLSTLVTLPLAGLGAAAYKTYADINALQLGLENITGSAAAAKARFEELKEVARLPGLGLEEAVQGDVRLQAVGFSAETSKRALLEFGNALALTGGGRVELDAVITQLSQMGSSAKVLAEDLKPILRASPAVAKAVRGMFGTVSSEAISKQLTAAGKGPADFIKELIESLSGLERVKGGPKNAIENFGDSIKLAAFSFGEAADKALNMTGLLTRVGDAAGQLAKRFAELPTGTQSAIIGVTGFAAAIGPLTLGIGSLVKLMPVISSGFALLGGPIGIAAAAVVGATALIVTNWDKLKVYWEQLKQSLAKTGVWSTVQNVVSSAMEAIGAVSGAYIGYITEVWNGFKGYLIPTAKYIFGVVAEVFKVGMGILSGIFKAITAVFTLDWSKLRDAMQNITISLWNGVIGLTSKSIAFVGSLFAAFLKTVGASDLSSALSANLDRMTAGAERMKYALKGVNQAAQETKKNMPSTSGITLPEVTVLGRRPTRVINQPGKKNEADSAIEKLNKQLSATEERLQSLRLVAPFSFALRQAEYLRAELLDLKKVADPDFKLPKRDTPGEVEMIHGRFDFKSSLNVQNAILPLNAKAAAAQVGEVSSSIVTAIGQLGQEVSNAFRGAAASAAEGVGELVGGLMSGTASLASIPALFGNILGNLAQQIGKSMIAFGTSGLAIKNLIKDPALAIVAGAGLIAVGAALKNTVSNSINSIPKFADGGIVSGPTLGLVGEYANARSNPEVIAPLDKLKRMVGGGTQVFIPEMRLAYDALYIAFKRGERDDYEFN</sequence>
<dbReference type="InterPro" id="IPR013491">
    <property type="entry name" value="Tape_meas_N"/>
</dbReference>
<dbReference type="Proteomes" id="UP001597116">
    <property type="component" value="Unassembled WGS sequence"/>
</dbReference>
<reference evidence="5" key="1">
    <citation type="journal article" date="2019" name="Int. J. Syst. Evol. Microbiol.">
        <title>The Global Catalogue of Microorganisms (GCM) 10K type strain sequencing project: providing services to taxonomists for standard genome sequencing and annotation.</title>
        <authorList>
            <consortium name="The Broad Institute Genomics Platform"/>
            <consortium name="The Broad Institute Genome Sequencing Center for Infectious Disease"/>
            <person name="Wu L."/>
            <person name="Ma J."/>
        </authorList>
    </citation>
    <scope>NUCLEOTIDE SEQUENCE [LARGE SCALE GENOMIC DNA]</scope>
    <source>
        <strain evidence="5">CCUG 55608</strain>
    </source>
</reference>
<dbReference type="EMBL" id="JBHTLP010000008">
    <property type="protein sequence ID" value="MFD1141857.1"/>
    <property type="molecule type" value="Genomic_DNA"/>
</dbReference>
<keyword evidence="2" id="KW-1133">Transmembrane helix</keyword>
<feature type="coiled-coil region" evidence="1">
    <location>
        <begin position="563"/>
        <end position="590"/>
    </location>
</feature>
<comment type="caution">
    <text evidence="4">The sequence shown here is derived from an EMBL/GenBank/DDBJ whole genome shotgun (WGS) entry which is preliminary data.</text>
</comment>
<evidence type="ECO:0000259" key="3">
    <source>
        <dbReference type="Pfam" id="PF20155"/>
    </source>
</evidence>
<keyword evidence="2" id="KW-0472">Membrane</keyword>
<name>A0ABW3Q487_9BACT</name>
<feature type="transmembrane region" description="Helical" evidence="2">
    <location>
        <begin position="423"/>
        <end position="447"/>
    </location>
</feature>